<gene>
    <name evidence="4" type="ORF">C8A00DRAFT_19553</name>
</gene>
<evidence type="ECO:0000256" key="2">
    <source>
        <dbReference type="ARBA" id="ARBA00007409"/>
    </source>
</evidence>
<proteinExistence type="inferred from homology"/>
<evidence type="ECO:0000256" key="1">
    <source>
        <dbReference type="ARBA" id="ARBA00006475"/>
    </source>
</evidence>
<sequence length="273" mass="30339">MAAALKPAPNLTVYRGFPARGCYVASPFVSKLEARLRIGGVAYRVDCGSPFKGPRKKIPYIEIDRAAAHDTNDAAAAAPDMLSDSTLIARRLVEERYMEDLNAVLTPLERAQDLAVRALLEDKLYFYQVRERWVDNYYTMRDTVLGFMPYPIRVLVGLIAFRSVKATLNGQGALRFTGDEAAAARREVWESINAMLVEARSKAQAAGAKGPFWVLGGATPTEADPTVFGFVTAALGCKQAPASEELVRSFPVVMEYARRIHDQYFSDYELWQE</sequence>
<keyword evidence="5" id="KW-1185">Reference proteome</keyword>
<evidence type="ECO:0000259" key="3">
    <source>
        <dbReference type="Pfam" id="PF17172"/>
    </source>
</evidence>
<comment type="similarity">
    <text evidence="2">Belongs to the GST superfamily.</text>
</comment>
<dbReference type="EMBL" id="MU857293">
    <property type="protein sequence ID" value="KAK4148649.1"/>
    <property type="molecule type" value="Genomic_DNA"/>
</dbReference>
<dbReference type="SFLD" id="SFLDG01200">
    <property type="entry name" value="SUF1.1"/>
    <property type="match status" value="1"/>
</dbReference>
<reference evidence="4" key="2">
    <citation type="submission" date="2023-05" db="EMBL/GenBank/DDBJ databases">
        <authorList>
            <consortium name="Lawrence Berkeley National Laboratory"/>
            <person name="Steindorff A."/>
            <person name="Hensen N."/>
            <person name="Bonometti L."/>
            <person name="Westerberg I."/>
            <person name="Brannstrom I.O."/>
            <person name="Guillou S."/>
            <person name="Cros-Aarteil S."/>
            <person name="Calhoun S."/>
            <person name="Haridas S."/>
            <person name="Kuo A."/>
            <person name="Mondo S."/>
            <person name="Pangilinan J."/>
            <person name="Riley R."/>
            <person name="Labutti K."/>
            <person name="Andreopoulos B."/>
            <person name="Lipzen A."/>
            <person name="Chen C."/>
            <person name="Yanf M."/>
            <person name="Daum C."/>
            <person name="Ng V."/>
            <person name="Clum A."/>
            <person name="Ohm R."/>
            <person name="Martin F."/>
            <person name="Silar P."/>
            <person name="Natvig D."/>
            <person name="Lalanne C."/>
            <person name="Gautier V."/>
            <person name="Ament-Velasquez S.L."/>
            <person name="Kruys A."/>
            <person name="Hutchinson M.I."/>
            <person name="Powell A.J."/>
            <person name="Barry K."/>
            <person name="Miller A.N."/>
            <person name="Grigoriev I.V."/>
            <person name="Debuchy R."/>
            <person name="Gladieux P."/>
            <person name="Thoren M.H."/>
            <person name="Johannesson H."/>
        </authorList>
    </citation>
    <scope>NUCLEOTIDE SEQUENCE</scope>
    <source>
        <strain evidence="4">CBS 538.74</strain>
    </source>
</reference>
<comment type="caution">
    <text evidence="4">The sequence shown here is derived from an EMBL/GenBank/DDBJ whole genome shotgun (WGS) entry which is preliminary data.</text>
</comment>
<dbReference type="InterPro" id="IPR050931">
    <property type="entry name" value="Mito_Protein_Transport_Metaxin"/>
</dbReference>
<dbReference type="PANTHER" id="PTHR12289:SF41">
    <property type="entry name" value="FAILED AXON CONNECTIONS-RELATED"/>
    <property type="match status" value="1"/>
</dbReference>
<dbReference type="AlphaFoldDB" id="A0AAN6VC26"/>
<dbReference type="PANTHER" id="PTHR12289">
    <property type="entry name" value="METAXIN RELATED"/>
    <property type="match status" value="1"/>
</dbReference>
<dbReference type="InterPro" id="IPR026928">
    <property type="entry name" value="FAX/IsoI-like"/>
</dbReference>
<dbReference type="SFLD" id="SFLDG01180">
    <property type="entry name" value="SUF1"/>
    <property type="match status" value="1"/>
</dbReference>
<protein>
    <recommendedName>
        <fullName evidence="3">Thioredoxin-like fold domain-containing protein</fullName>
    </recommendedName>
</protein>
<evidence type="ECO:0000313" key="5">
    <source>
        <dbReference type="Proteomes" id="UP001302745"/>
    </source>
</evidence>
<dbReference type="SFLD" id="SFLDS00019">
    <property type="entry name" value="Glutathione_Transferase_(cytos"/>
    <property type="match status" value="1"/>
</dbReference>
<dbReference type="GO" id="GO:0005737">
    <property type="term" value="C:cytoplasm"/>
    <property type="evidence" value="ECO:0007669"/>
    <property type="project" value="TreeGrafter"/>
</dbReference>
<organism evidence="4 5">
    <name type="scientific">Chaetomidium leptoderma</name>
    <dbReference type="NCBI Taxonomy" id="669021"/>
    <lineage>
        <taxon>Eukaryota</taxon>
        <taxon>Fungi</taxon>
        <taxon>Dikarya</taxon>
        <taxon>Ascomycota</taxon>
        <taxon>Pezizomycotina</taxon>
        <taxon>Sordariomycetes</taxon>
        <taxon>Sordariomycetidae</taxon>
        <taxon>Sordariales</taxon>
        <taxon>Chaetomiaceae</taxon>
        <taxon>Chaetomidium</taxon>
    </lineage>
</organism>
<dbReference type="InterPro" id="IPR012336">
    <property type="entry name" value="Thioredoxin-like_fold"/>
</dbReference>
<name>A0AAN6VC26_9PEZI</name>
<accession>A0AAN6VC26</accession>
<feature type="domain" description="Thioredoxin-like fold" evidence="3">
    <location>
        <begin position="27"/>
        <end position="136"/>
    </location>
</feature>
<dbReference type="InterPro" id="IPR040079">
    <property type="entry name" value="Glutathione_S-Trfase"/>
</dbReference>
<dbReference type="Pfam" id="PF17172">
    <property type="entry name" value="GST_N_4"/>
    <property type="match status" value="1"/>
</dbReference>
<reference evidence="4" key="1">
    <citation type="journal article" date="2023" name="Mol. Phylogenet. Evol.">
        <title>Genome-scale phylogeny and comparative genomics of the fungal order Sordariales.</title>
        <authorList>
            <person name="Hensen N."/>
            <person name="Bonometti L."/>
            <person name="Westerberg I."/>
            <person name="Brannstrom I.O."/>
            <person name="Guillou S."/>
            <person name="Cros-Aarteil S."/>
            <person name="Calhoun S."/>
            <person name="Haridas S."/>
            <person name="Kuo A."/>
            <person name="Mondo S."/>
            <person name="Pangilinan J."/>
            <person name="Riley R."/>
            <person name="LaButti K."/>
            <person name="Andreopoulos B."/>
            <person name="Lipzen A."/>
            <person name="Chen C."/>
            <person name="Yan M."/>
            <person name="Daum C."/>
            <person name="Ng V."/>
            <person name="Clum A."/>
            <person name="Steindorff A."/>
            <person name="Ohm R.A."/>
            <person name="Martin F."/>
            <person name="Silar P."/>
            <person name="Natvig D.O."/>
            <person name="Lalanne C."/>
            <person name="Gautier V."/>
            <person name="Ament-Velasquez S.L."/>
            <person name="Kruys A."/>
            <person name="Hutchinson M.I."/>
            <person name="Powell A.J."/>
            <person name="Barry K."/>
            <person name="Miller A.N."/>
            <person name="Grigoriev I.V."/>
            <person name="Debuchy R."/>
            <person name="Gladieux P."/>
            <person name="Hiltunen Thoren M."/>
            <person name="Johannesson H."/>
        </authorList>
    </citation>
    <scope>NUCLEOTIDE SEQUENCE</scope>
    <source>
        <strain evidence="4">CBS 538.74</strain>
    </source>
</reference>
<comment type="similarity">
    <text evidence="1">Belongs to the FAX family.</text>
</comment>
<evidence type="ECO:0000313" key="4">
    <source>
        <dbReference type="EMBL" id="KAK4148649.1"/>
    </source>
</evidence>
<dbReference type="Proteomes" id="UP001302745">
    <property type="component" value="Unassembled WGS sequence"/>
</dbReference>